<dbReference type="STRING" id="356305.SAMN05421841_3753"/>
<keyword evidence="1" id="KW-0472">Membrane</keyword>
<accession>A0A1I0S164</accession>
<gene>
    <name evidence="2" type="ORF">SAMN05421841_3753</name>
</gene>
<keyword evidence="1" id="KW-0812">Transmembrane</keyword>
<evidence type="ECO:0000313" key="2">
    <source>
        <dbReference type="EMBL" id="SEW48229.1"/>
    </source>
</evidence>
<protein>
    <submittedName>
        <fullName evidence="2">Uncharacterized protein</fullName>
    </submittedName>
</protein>
<reference evidence="3" key="1">
    <citation type="submission" date="2016-10" db="EMBL/GenBank/DDBJ databases">
        <authorList>
            <person name="Varghese N."/>
            <person name="Submissions S."/>
        </authorList>
    </citation>
    <scope>NUCLEOTIDE SEQUENCE [LARGE SCALE GENOMIC DNA]</scope>
    <source>
        <strain evidence="3">DSM 17724</strain>
    </source>
</reference>
<feature type="transmembrane region" description="Helical" evidence="1">
    <location>
        <begin position="79"/>
        <end position="96"/>
    </location>
</feature>
<dbReference type="AlphaFoldDB" id="A0A1I0S164"/>
<dbReference type="Proteomes" id="UP000199469">
    <property type="component" value="Unassembled WGS sequence"/>
</dbReference>
<feature type="transmembrane region" description="Helical" evidence="1">
    <location>
        <begin position="7"/>
        <end position="27"/>
    </location>
</feature>
<evidence type="ECO:0000256" key="1">
    <source>
        <dbReference type="SAM" id="Phobius"/>
    </source>
</evidence>
<keyword evidence="1" id="KW-1133">Transmembrane helix</keyword>
<proteinExistence type="predicted"/>
<sequence length="102" mass="12206">MRNIRRVFLIISILLFGWIFIQIFNQINLIPNYSRVLIQEDISKVENFTDLNELKQFSKSKIYSLQRINIERSDLAHKQLFIIFILIGIQLFLYISKNNSKT</sequence>
<dbReference type="EMBL" id="FOIU01000003">
    <property type="protein sequence ID" value="SEW48229.1"/>
    <property type="molecule type" value="Genomic_DNA"/>
</dbReference>
<organism evidence="2 3">
    <name type="scientific">Chryseobacterium wanjuense</name>
    <dbReference type="NCBI Taxonomy" id="356305"/>
    <lineage>
        <taxon>Bacteria</taxon>
        <taxon>Pseudomonadati</taxon>
        <taxon>Bacteroidota</taxon>
        <taxon>Flavobacteriia</taxon>
        <taxon>Flavobacteriales</taxon>
        <taxon>Weeksellaceae</taxon>
        <taxon>Chryseobacterium group</taxon>
        <taxon>Chryseobacterium</taxon>
    </lineage>
</organism>
<name>A0A1I0S164_9FLAO</name>
<keyword evidence="3" id="KW-1185">Reference proteome</keyword>
<evidence type="ECO:0000313" key="3">
    <source>
        <dbReference type="Proteomes" id="UP000199469"/>
    </source>
</evidence>